<sequence>MNGGERTAVLAGLGTCLPRQEVDNAALLARLDTSDSWIRERTGIAARRIAGADVSVGDLGHAAGENALKAAGLATVDAVVVATSTPDRPLPAVAPRIATTLGLGAVPAFDVSAACSGFLYALAVSAGLVATGVAGDVLLVATEKYSDIVDPADRATAVLFGDGAGAAVLRSGRRGDPGALLGVDWGSDGTGRELISVPERYDGFLAMAGKRVYLKAVEHMAGSTLRVLDRCGWAIGDVDALVPHQANKRIIQAVAQRLSLPERKAVCALERTGNTAAASIPLALAHGQEAGTLGAGDRVVLTAFGAGLAWASAGLVWPDITTVRSEL</sequence>
<evidence type="ECO:0000259" key="11">
    <source>
        <dbReference type="Pfam" id="PF08545"/>
    </source>
</evidence>
<dbReference type="Gene3D" id="3.40.47.10">
    <property type="match status" value="1"/>
</dbReference>
<name>A0ABV5UDL7_9PSEU</name>
<dbReference type="EC" id="2.3.1.180" evidence="9"/>
<dbReference type="Pfam" id="PF08541">
    <property type="entry name" value="ACP_syn_III_C"/>
    <property type="match status" value="1"/>
</dbReference>
<keyword evidence="5 9" id="KW-0276">Fatty acid metabolism</keyword>
<dbReference type="NCBIfam" id="NF006829">
    <property type="entry name" value="PRK09352.1"/>
    <property type="match status" value="1"/>
</dbReference>
<feature type="active site" evidence="9">
    <location>
        <position position="115"/>
    </location>
</feature>
<dbReference type="NCBIfam" id="TIGR00747">
    <property type="entry name" value="fabH"/>
    <property type="match status" value="1"/>
</dbReference>
<dbReference type="InterPro" id="IPR013751">
    <property type="entry name" value="ACP_syn_III_N"/>
</dbReference>
<accession>A0ABV5UDL7</accession>
<feature type="active site" evidence="9">
    <location>
        <position position="274"/>
    </location>
</feature>
<proteinExistence type="inferred from homology"/>
<keyword evidence="8 9" id="KW-0012">Acyltransferase</keyword>
<comment type="domain">
    <text evidence="9">The last Arg residue of the ACP-binding site is essential for the weak association between ACP/AcpP and FabH.</text>
</comment>
<dbReference type="RefSeq" id="WP_378203297.1">
    <property type="nucleotide sequence ID" value="NZ_JBHMBK010000037.1"/>
</dbReference>
<evidence type="ECO:0000256" key="3">
    <source>
        <dbReference type="ARBA" id="ARBA00022516"/>
    </source>
</evidence>
<feature type="region of interest" description="ACP-binding" evidence="9">
    <location>
        <begin position="245"/>
        <end position="249"/>
    </location>
</feature>
<dbReference type="InterPro" id="IPR016039">
    <property type="entry name" value="Thiolase-like"/>
</dbReference>
<dbReference type="HAMAP" id="MF_01815">
    <property type="entry name" value="FabH"/>
    <property type="match status" value="1"/>
</dbReference>
<keyword evidence="9" id="KW-0511">Multifunctional enzyme</keyword>
<keyword evidence="13" id="KW-1185">Reference proteome</keyword>
<keyword evidence="4 9" id="KW-0808">Transferase</keyword>
<evidence type="ECO:0000256" key="8">
    <source>
        <dbReference type="ARBA" id="ARBA00023315"/>
    </source>
</evidence>
<evidence type="ECO:0000256" key="6">
    <source>
        <dbReference type="ARBA" id="ARBA00023098"/>
    </source>
</evidence>
<dbReference type="SUPFAM" id="SSF53901">
    <property type="entry name" value="Thiolase-like"/>
    <property type="match status" value="1"/>
</dbReference>
<evidence type="ECO:0000256" key="9">
    <source>
        <dbReference type="HAMAP-Rule" id="MF_01815"/>
    </source>
</evidence>
<gene>
    <name evidence="9" type="primary">fabH</name>
    <name evidence="12" type="ORF">ACFFTO_35370</name>
</gene>
<feature type="domain" description="Beta-ketoacyl-[acyl-carrier-protein] synthase III N-terminal" evidence="11">
    <location>
        <begin position="109"/>
        <end position="189"/>
    </location>
</feature>
<keyword evidence="7 9" id="KW-0275">Fatty acid biosynthesis</keyword>
<dbReference type="CDD" id="cd00830">
    <property type="entry name" value="KAS_III"/>
    <property type="match status" value="1"/>
</dbReference>
<dbReference type="InterPro" id="IPR013747">
    <property type="entry name" value="ACP_syn_III_C"/>
</dbReference>
<dbReference type="InterPro" id="IPR004655">
    <property type="entry name" value="FabH"/>
</dbReference>
<evidence type="ECO:0000313" key="12">
    <source>
        <dbReference type="EMBL" id="MFB9689482.1"/>
    </source>
</evidence>
<evidence type="ECO:0000256" key="1">
    <source>
        <dbReference type="ARBA" id="ARBA00008642"/>
    </source>
</evidence>
<comment type="similarity">
    <text evidence="1 9">Belongs to the thiolase-like superfamily. FabH family.</text>
</comment>
<organism evidence="12 13">
    <name type="scientific">Amycolatopsis plumensis</name>
    <dbReference type="NCBI Taxonomy" id="236508"/>
    <lineage>
        <taxon>Bacteria</taxon>
        <taxon>Bacillati</taxon>
        <taxon>Actinomycetota</taxon>
        <taxon>Actinomycetes</taxon>
        <taxon>Pseudonocardiales</taxon>
        <taxon>Pseudonocardiaceae</taxon>
        <taxon>Amycolatopsis</taxon>
    </lineage>
</organism>
<evidence type="ECO:0000256" key="2">
    <source>
        <dbReference type="ARBA" id="ARBA00022490"/>
    </source>
</evidence>
<dbReference type="Proteomes" id="UP001589535">
    <property type="component" value="Unassembled WGS sequence"/>
</dbReference>
<evidence type="ECO:0000259" key="10">
    <source>
        <dbReference type="Pfam" id="PF08541"/>
    </source>
</evidence>
<comment type="catalytic activity">
    <reaction evidence="9">
        <text>malonyl-[ACP] + acetyl-CoA + H(+) = 3-oxobutanoyl-[ACP] + CO2 + CoA</text>
        <dbReference type="Rhea" id="RHEA:12080"/>
        <dbReference type="Rhea" id="RHEA-COMP:9623"/>
        <dbReference type="Rhea" id="RHEA-COMP:9625"/>
        <dbReference type="ChEBI" id="CHEBI:15378"/>
        <dbReference type="ChEBI" id="CHEBI:16526"/>
        <dbReference type="ChEBI" id="CHEBI:57287"/>
        <dbReference type="ChEBI" id="CHEBI:57288"/>
        <dbReference type="ChEBI" id="CHEBI:78449"/>
        <dbReference type="ChEBI" id="CHEBI:78450"/>
        <dbReference type="EC" id="2.3.1.180"/>
    </reaction>
</comment>
<comment type="subunit">
    <text evidence="9">Homodimer.</text>
</comment>
<evidence type="ECO:0000256" key="7">
    <source>
        <dbReference type="ARBA" id="ARBA00023160"/>
    </source>
</evidence>
<reference evidence="12 13" key="1">
    <citation type="submission" date="2024-09" db="EMBL/GenBank/DDBJ databases">
        <authorList>
            <person name="Sun Q."/>
            <person name="Mori K."/>
        </authorList>
    </citation>
    <scope>NUCLEOTIDE SEQUENCE [LARGE SCALE GENOMIC DNA]</scope>
    <source>
        <strain evidence="12 13">JCM 13852</strain>
    </source>
</reference>
<dbReference type="PANTHER" id="PTHR34069">
    <property type="entry name" value="3-OXOACYL-[ACYL-CARRIER-PROTEIN] SYNTHASE 3"/>
    <property type="match status" value="1"/>
</dbReference>
<feature type="domain" description="Beta-ketoacyl-[acyl-carrier-protein] synthase III C-terminal" evidence="10">
    <location>
        <begin position="228"/>
        <end position="317"/>
    </location>
</feature>
<dbReference type="EMBL" id="JBHMBK010000037">
    <property type="protein sequence ID" value="MFB9689482.1"/>
    <property type="molecule type" value="Genomic_DNA"/>
</dbReference>
<dbReference type="Pfam" id="PF08545">
    <property type="entry name" value="ACP_syn_III"/>
    <property type="match status" value="1"/>
</dbReference>
<dbReference type="GO" id="GO:0033818">
    <property type="term" value="F:beta-ketoacyl-acyl-carrier-protein synthase III activity"/>
    <property type="evidence" value="ECO:0007669"/>
    <property type="project" value="UniProtKB-EC"/>
</dbReference>
<keyword evidence="6 9" id="KW-0443">Lipid metabolism</keyword>
<evidence type="ECO:0000313" key="13">
    <source>
        <dbReference type="Proteomes" id="UP001589535"/>
    </source>
</evidence>
<comment type="pathway">
    <text evidence="9">Lipid metabolism; fatty acid biosynthesis.</text>
</comment>
<evidence type="ECO:0000256" key="4">
    <source>
        <dbReference type="ARBA" id="ARBA00022679"/>
    </source>
</evidence>
<comment type="function">
    <text evidence="9">Catalyzes the condensation reaction of fatty acid synthesis by the addition to an acyl acceptor of two carbons from malonyl-ACP. Catalyzes the first condensation reaction which initiates fatty acid synthesis and may therefore play a role in governing the total rate of fatty acid production. Possesses both acetoacetyl-ACP synthase and acetyl transacylase activities. Its substrate specificity determines the biosynthesis of branched-chain and/or straight-chain of fatty acids.</text>
</comment>
<dbReference type="PANTHER" id="PTHR34069:SF2">
    <property type="entry name" value="BETA-KETOACYL-[ACYL-CARRIER-PROTEIN] SYNTHASE III"/>
    <property type="match status" value="1"/>
</dbReference>
<evidence type="ECO:0000256" key="5">
    <source>
        <dbReference type="ARBA" id="ARBA00022832"/>
    </source>
</evidence>
<comment type="subcellular location">
    <subcellularLocation>
        <location evidence="9">Cytoplasm</location>
    </subcellularLocation>
</comment>
<protein>
    <recommendedName>
        <fullName evidence="9">Beta-ketoacyl-[acyl-carrier-protein] synthase III</fullName>
        <shortName evidence="9">Beta-ketoacyl-ACP synthase III</shortName>
        <shortName evidence="9">KAS III</shortName>
        <ecNumber evidence="9">2.3.1.180</ecNumber>
    </recommendedName>
    <alternativeName>
        <fullName evidence="9">3-oxoacyl-[acyl-carrier-protein] synthase 3</fullName>
    </alternativeName>
    <alternativeName>
        <fullName evidence="9">3-oxoacyl-[acyl-carrier-protein] synthase III</fullName>
    </alternativeName>
</protein>
<keyword evidence="2 9" id="KW-0963">Cytoplasm</keyword>
<keyword evidence="3 9" id="KW-0444">Lipid biosynthesis</keyword>
<comment type="caution">
    <text evidence="12">The sequence shown here is derived from an EMBL/GenBank/DDBJ whole genome shotgun (WGS) entry which is preliminary data.</text>
</comment>
<feature type="active site" evidence="9">
    <location>
        <position position="244"/>
    </location>
</feature>